<evidence type="ECO:0000313" key="2">
    <source>
        <dbReference type="Proteomes" id="UP001553715"/>
    </source>
</evidence>
<dbReference type="RefSeq" id="WP_200881043.1">
    <property type="nucleotide sequence ID" value="NZ_JAJVKR010000015.1"/>
</dbReference>
<gene>
    <name evidence="1" type="ORF">AB0301_04445</name>
</gene>
<evidence type="ECO:0000313" key="1">
    <source>
        <dbReference type="EMBL" id="MEW1974320.1"/>
    </source>
</evidence>
<dbReference type="Proteomes" id="UP001553715">
    <property type="component" value="Unassembled WGS sequence"/>
</dbReference>
<dbReference type="InterPro" id="IPR009241">
    <property type="entry name" value="HigB-like"/>
</dbReference>
<comment type="caution">
    <text evidence="1">The sequence shown here is derived from an EMBL/GenBank/DDBJ whole genome shotgun (WGS) entry which is preliminary data.</text>
</comment>
<dbReference type="EMBL" id="JBFBMH010000004">
    <property type="protein sequence ID" value="MEW1974320.1"/>
    <property type="molecule type" value="Genomic_DNA"/>
</dbReference>
<name>A0ABV3LEG7_9MICO</name>
<proteinExistence type="predicted"/>
<reference evidence="1 2" key="1">
    <citation type="submission" date="2024-06" db="EMBL/GenBank/DDBJ databases">
        <title>The Natural Products Discovery Center: Release of the First 8490 Sequenced Strains for Exploring Actinobacteria Biosynthetic Diversity.</title>
        <authorList>
            <person name="Kalkreuter E."/>
            <person name="Kautsar S.A."/>
            <person name="Yang D."/>
            <person name="Bader C.D."/>
            <person name="Teijaro C.N."/>
            <person name="Fluegel L."/>
            <person name="Davis C.M."/>
            <person name="Simpson J.R."/>
            <person name="Lauterbach L."/>
            <person name="Steele A.D."/>
            <person name="Gui C."/>
            <person name="Meng S."/>
            <person name="Li G."/>
            <person name="Viehrig K."/>
            <person name="Ye F."/>
            <person name="Su P."/>
            <person name="Kiefer A.F."/>
            <person name="Nichols A."/>
            <person name="Cepeda A.J."/>
            <person name="Yan W."/>
            <person name="Fan B."/>
            <person name="Jiang Y."/>
            <person name="Adhikari A."/>
            <person name="Zheng C.-J."/>
            <person name="Schuster L."/>
            <person name="Cowan T.M."/>
            <person name="Smanski M.J."/>
            <person name="Chevrette M.G."/>
            <person name="De Carvalho L.P.S."/>
            <person name="Shen B."/>
        </authorList>
    </citation>
    <scope>NUCLEOTIDE SEQUENCE [LARGE SCALE GENOMIC DNA]</scope>
    <source>
        <strain evidence="1 2">NPDC077434</strain>
    </source>
</reference>
<keyword evidence="2" id="KW-1185">Reference proteome</keyword>
<protein>
    <submittedName>
        <fullName evidence="1">Type II toxin-antitoxin system RelE/ParE family toxin</fullName>
    </submittedName>
</protein>
<organism evidence="1 2">
    <name type="scientific">Microbacterium profundi</name>
    <dbReference type="NCBI Taxonomy" id="450380"/>
    <lineage>
        <taxon>Bacteria</taxon>
        <taxon>Bacillati</taxon>
        <taxon>Actinomycetota</taxon>
        <taxon>Actinomycetes</taxon>
        <taxon>Micrococcales</taxon>
        <taxon>Microbacteriaceae</taxon>
        <taxon>Microbacterium</taxon>
    </lineage>
</organism>
<dbReference type="Pfam" id="PF05973">
    <property type="entry name" value="Gp49"/>
    <property type="match status" value="1"/>
</dbReference>
<accession>A0ABV3LEG7</accession>
<sequence>MLFAFDPKRRGMLLVAGDKAGNWKSWYKKNIPVADELFDAHIRQLKKTKGK</sequence>